<gene>
    <name evidence="2" type="ORF">AArcSt2_13540</name>
</gene>
<dbReference type="RefSeq" id="WP_250585348.1">
    <property type="nucleotide sequence ID" value="NZ_JAKRVX010000006.1"/>
</dbReference>
<comment type="caution">
    <text evidence="2">The sequence shown here is derived from an EMBL/GenBank/DDBJ whole genome shotgun (WGS) entry which is preliminary data.</text>
</comment>
<proteinExistence type="predicted"/>
<accession>A0AAE3FZ37</accession>
<dbReference type="Gene3D" id="2.40.33.20">
    <property type="entry name" value="PK beta-barrel domain-like"/>
    <property type="match status" value="1"/>
</dbReference>
<dbReference type="InterPro" id="IPR011037">
    <property type="entry name" value="Pyrv_Knase-like_insert_dom_sf"/>
</dbReference>
<keyword evidence="3" id="KW-1185">Reference proteome</keyword>
<name>A0AAE3FZ37_9EURY</name>
<dbReference type="PANTHER" id="PTHR36930:SF1">
    <property type="entry name" value="MOSC DOMAIN-CONTAINING PROTEIN"/>
    <property type="match status" value="1"/>
</dbReference>
<dbReference type="InterPro" id="IPR052716">
    <property type="entry name" value="MOSC_domain"/>
</dbReference>
<dbReference type="SUPFAM" id="SSF50800">
    <property type="entry name" value="PK beta-barrel domain-like"/>
    <property type="match status" value="1"/>
</dbReference>
<evidence type="ECO:0000313" key="2">
    <source>
        <dbReference type="EMBL" id="MCL9817959.1"/>
    </source>
</evidence>
<dbReference type="GO" id="GO:0030151">
    <property type="term" value="F:molybdenum ion binding"/>
    <property type="evidence" value="ECO:0007669"/>
    <property type="project" value="InterPro"/>
</dbReference>
<organism evidence="2 3">
    <name type="scientific">Natronocalculus amylovorans</name>
    <dbReference type="NCBI Taxonomy" id="2917812"/>
    <lineage>
        <taxon>Archaea</taxon>
        <taxon>Methanobacteriati</taxon>
        <taxon>Methanobacteriota</taxon>
        <taxon>Stenosarchaea group</taxon>
        <taxon>Halobacteria</taxon>
        <taxon>Halobacteriales</taxon>
        <taxon>Haloferacaceae</taxon>
        <taxon>Natronocalculus</taxon>
    </lineage>
</organism>
<dbReference type="GO" id="GO:0003824">
    <property type="term" value="F:catalytic activity"/>
    <property type="evidence" value="ECO:0007669"/>
    <property type="project" value="InterPro"/>
</dbReference>
<evidence type="ECO:0000259" key="1">
    <source>
        <dbReference type="PROSITE" id="PS51340"/>
    </source>
</evidence>
<dbReference type="GO" id="GO:0030170">
    <property type="term" value="F:pyridoxal phosphate binding"/>
    <property type="evidence" value="ECO:0007669"/>
    <property type="project" value="InterPro"/>
</dbReference>
<dbReference type="InterPro" id="IPR005302">
    <property type="entry name" value="MoCF_Sase_C"/>
</dbReference>
<dbReference type="Proteomes" id="UP001203207">
    <property type="component" value="Unassembled WGS sequence"/>
</dbReference>
<dbReference type="PANTHER" id="PTHR36930">
    <property type="entry name" value="METAL-SULFUR CLUSTER BIOSYNTHESIS PROTEINS YUAD-RELATED"/>
    <property type="match status" value="1"/>
</dbReference>
<reference evidence="2" key="1">
    <citation type="journal article" date="2022" name="Syst. Appl. Microbiol.">
        <title>Natronocalculus amylovorans gen. nov., sp. nov., and Natranaeroarchaeum aerophilus sp. nov., dominant culturable amylolytic natronoarchaea from hypersaline soda lakes in southwestern Siberia.</title>
        <authorList>
            <person name="Sorokin D.Y."/>
            <person name="Elcheninov A.G."/>
            <person name="Khizhniak T.V."/>
            <person name="Koenen M."/>
            <person name="Bale N.J."/>
            <person name="Damste J.S.S."/>
            <person name="Kublanov I.V."/>
        </authorList>
    </citation>
    <scope>NUCLEOTIDE SEQUENCE</scope>
    <source>
        <strain evidence="2">AArc-St2</strain>
    </source>
</reference>
<dbReference type="Pfam" id="PF03473">
    <property type="entry name" value="MOSC"/>
    <property type="match status" value="1"/>
</dbReference>
<dbReference type="AlphaFoldDB" id="A0AAE3FZ37"/>
<dbReference type="PROSITE" id="PS51340">
    <property type="entry name" value="MOSC"/>
    <property type="match status" value="1"/>
</dbReference>
<reference evidence="2" key="2">
    <citation type="submission" date="2022-02" db="EMBL/GenBank/DDBJ databases">
        <authorList>
            <person name="Elcheninov A.G."/>
            <person name="Sorokin D.Y."/>
            <person name="Kublanov I.V."/>
        </authorList>
    </citation>
    <scope>NUCLEOTIDE SEQUENCE</scope>
    <source>
        <strain evidence="2">AArc-St2</strain>
    </source>
</reference>
<sequence length="154" mass="16557">MNGVVKGIFIAREQGSPAEPQQTVEAVADCGLRGDRYFDDTGTFSGREIATDITLIEKEAITAVEREYTISLDPGVHRRNIVVEGVALNHFVDQPLTVGGATMVGHELCEPCSYLEQMLEQEGVCDALIHRGGLRGRIVDSGSIAVGDSVTPNE</sequence>
<dbReference type="EMBL" id="JAKRVX010000006">
    <property type="protein sequence ID" value="MCL9817959.1"/>
    <property type="molecule type" value="Genomic_DNA"/>
</dbReference>
<protein>
    <submittedName>
        <fullName evidence="2">MOSC domain-containing protein</fullName>
    </submittedName>
</protein>
<feature type="domain" description="MOSC" evidence="1">
    <location>
        <begin position="16"/>
        <end position="153"/>
    </location>
</feature>
<evidence type="ECO:0000313" key="3">
    <source>
        <dbReference type="Proteomes" id="UP001203207"/>
    </source>
</evidence>